<accession>A0ABX8RC19</accession>
<dbReference type="InterPro" id="IPR005538">
    <property type="entry name" value="LrgA/CidA"/>
</dbReference>
<name>A0ABX8RC19_9CLOT</name>
<keyword evidence="8" id="KW-1185">Reference proteome</keyword>
<evidence type="ECO:0000256" key="4">
    <source>
        <dbReference type="ARBA" id="ARBA00022989"/>
    </source>
</evidence>
<keyword evidence="3 6" id="KW-0812">Transmembrane</keyword>
<dbReference type="PANTHER" id="PTHR33931:SF2">
    <property type="entry name" value="HOLIN-LIKE PROTEIN CIDA"/>
    <property type="match status" value="1"/>
</dbReference>
<keyword evidence="4 6" id="KW-1133">Transmembrane helix</keyword>
<protein>
    <submittedName>
        <fullName evidence="7">CidA/LrgA family protein</fullName>
    </submittedName>
</protein>
<proteinExistence type="predicted"/>
<gene>
    <name evidence="7" type="ORF">KVH43_02255</name>
</gene>
<feature type="transmembrane region" description="Helical" evidence="6">
    <location>
        <begin position="87"/>
        <end position="107"/>
    </location>
</feature>
<dbReference type="RefSeq" id="WP_218283289.1">
    <property type="nucleotide sequence ID" value="NZ_CP078093.1"/>
</dbReference>
<keyword evidence="5 6" id="KW-0472">Membrane</keyword>
<evidence type="ECO:0000256" key="3">
    <source>
        <dbReference type="ARBA" id="ARBA00022692"/>
    </source>
</evidence>
<reference evidence="7" key="1">
    <citation type="submission" date="2021-07" db="EMBL/GenBank/DDBJ databases">
        <title>Complete genome sequence of Crassaminicella sp. 143-21, isolated from a deep-sea hydrothermal vent.</title>
        <authorList>
            <person name="Li X."/>
        </authorList>
    </citation>
    <scope>NUCLEOTIDE SEQUENCE</scope>
    <source>
        <strain evidence="7">143-21</strain>
    </source>
</reference>
<dbReference type="Pfam" id="PF03788">
    <property type="entry name" value="LrgA"/>
    <property type="match status" value="1"/>
</dbReference>
<evidence type="ECO:0000313" key="8">
    <source>
        <dbReference type="Proteomes" id="UP000886818"/>
    </source>
</evidence>
<evidence type="ECO:0000256" key="6">
    <source>
        <dbReference type="SAM" id="Phobius"/>
    </source>
</evidence>
<evidence type="ECO:0000256" key="2">
    <source>
        <dbReference type="ARBA" id="ARBA00022475"/>
    </source>
</evidence>
<comment type="subcellular location">
    <subcellularLocation>
        <location evidence="1">Cell membrane</location>
        <topology evidence="1">Multi-pass membrane protein</topology>
    </subcellularLocation>
</comment>
<organism evidence="7 8">
    <name type="scientific">Crassaminicella indica</name>
    <dbReference type="NCBI Taxonomy" id="2855394"/>
    <lineage>
        <taxon>Bacteria</taxon>
        <taxon>Bacillati</taxon>
        <taxon>Bacillota</taxon>
        <taxon>Clostridia</taxon>
        <taxon>Eubacteriales</taxon>
        <taxon>Clostridiaceae</taxon>
        <taxon>Crassaminicella</taxon>
    </lineage>
</organism>
<keyword evidence="2" id="KW-1003">Cell membrane</keyword>
<dbReference type="EMBL" id="CP078093">
    <property type="protein sequence ID" value="QXM06593.1"/>
    <property type="molecule type" value="Genomic_DNA"/>
</dbReference>
<evidence type="ECO:0000313" key="7">
    <source>
        <dbReference type="EMBL" id="QXM06593.1"/>
    </source>
</evidence>
<feature type="transmembrane region" description="Helical" evidence="6">
    <location>
        <begin position="32"/>
        <end position="51"/>
    </location>
</feature>
<dbReference type="PANTHER" id="PTHR33931">
    <property type="entry name" value="HOLIN-LIKE PROTEIN CIDA-RELATED"/>
    <property type="match status" value="1"/>
</dbReference>
<evidence type="ECO:0000256" key="1">
    <source>
        <dbReference type="ARBA" id="ARBA00004651"/>
    </source>
</evidence>
<sequence length="113" mass="12532">MKGFIQLLIIICIWQLGEWLHGILNIPIPGSILGMFILFGLLSLKIIKLSWVEECGEFFLKHLAFFFIPSGVGLIASLELIKANCLPITIIIILSTIIVMGVTGLIVQKLIKD</sequence>
<dbReference type="Proteomes" id="UP000886818">
    <property type="component" value="Chromosome"/>
</dbReference>
<evidence type="ECO:0000256" key="5">
    <source>
        <dbReference type="ARBA" id="ARBA00023136"/>
    </source>
</evidence>
<feature type="transmembrane region" description="Helical" evidence="6">
    <location>
        <begin position="63"/>
        <end position="81"/>
    </location>
</feature>